<organism evidence="1 2">
    <name type="scientific">Trichloromonas acetexigens</name>
    <dbReference type="NCBI Taxonomy" id="38815"/>
    <lineage>
        <taxon>Bacteria</taxon>
        <taxon>Pseudomonadati</taxon>
        <taxon>Thermodesulfobacteriota</taxon>
        <taxon>Desulfuromonadia</taxon>
        <taxon>Desulfuromonadales</taxon>
        <taxon>Trichloromonadaceae</taxon>
        <taxon>Trichloromonas</taxon>
    </lineage>
</organism>
<dbReference type="AlphaFoldDB" id="A0A550JGW8"/>
<dbReference type="OrthoDB" id="5405934at2"/>
<proteinExistence type="predicted"/>
<sequence length="71" mass="8189">MKKNRFEHHCLEAEAGRDAFVAHPFSREEGMVISCSLTSGHMLIKTPDNNKRCWDYRECEDLNHPKSGPMV</sequence>
<reference evidence="1 2" key="1">
    <citation type="submission" date="2019-07" db="EMBL/GenBank/DDBJ databases">
        <title>Insights of Desulfuromonas acetexigens electromicrobiology.</title>
        <authorList>
            <person name="Katuri K."/>
            <person name="Sapireddy V."/>
            <person name="Shaw D.R."/>
            <person name="Saikaly P."/>
        </authorList>
    </citation>
    <scope>NUCLEOTIDE SEQUENCE [LARGE SCALE GENOMIC DNA]</scope>
    <source>
        <strain evidence="1 2">2873</strain>
    </source>
</reference>
<dbReference type="Proteomes" id="UP000317155">
    <property type="component" value="Unassembled WGS sequence"/>
</dbReference>
<gene>
    <name evidence="1" type="ORF">FL622_07640</name>
</gene>
<accession>A0A550JGW8</accession>
<evidence type="ECO:0000313" key="1">
    <source>
        <dbReference type="EMBL" id="TRO82441.1"/>
    </source>
</evidence>
<keyword evidence="2" id="KW-1185">Reference proteome</keyword>
<evidence type="ECO:0000313" key="2">
    <source>
        <dbReference type="Proteomes" id="UP000317155"/>
    </source>
</evidence>
<dbReference type="EMBL" id="VJVV01000004">
    <property type="protein sequence ID" value="TRO82441.1"/>
    <property type="molecule type" value="Genomic_DNA"/>
</dbReference>
<name>A0A550JGW8_9BACT</name>
<comment type="caution">
    <text evidence="1">The sequence shown here is derived from an EMBL/GenBank/DDBJ whole genome shotgun (WGS) entry which is preliminary data.</text>
</comment>
<protein>
    <submittedName>
        <fullName evidence="1">Uncharacterized protein</fullName>
    </submittedName>
</protein>
<dbReference type="RefSeq" id="WP_092057489.1">
    <property type="nucleotide sequence ID" value="NZ_FOJJ01000034.1"/>
</dbReference>